<keyword evidence="5" id="KW-0812">Transmembrane</keyword>
<keyword evidence="5" id="KW-1133">Transmembrane helix</keyword>
<dbReference type="RefSeq" id="WP_012103937.1">
    <property type="nucleotide sequence ID" value="NC_009706.1"/>
</dbReference>
<organism evidence="9 10">
    <name type="scientific">Clostridium kluyveri (strain ATCC 8527 / DSM 555 / NBRC 12016 / NCIMB 10680 / K1)</name>
    <dbReference type="NCBI Taxonomy" id="431943"/>
    <lineage>
        <taxon>Bacteria</taxon>
        <taxon>Bacillati</taxon>
        <taxon>Bacillota</taxon>
        <taxon>Clostridia</taxon>
        <taxon>Eubacteriales</taxon>
        <taxon>Clostridiaceae</taxon>
        <taxon>Clostridium</taxon>
    </lineage>
</organism>
<dbReference type="Gene3D" id="2.40.30.170">
    <property type="match status" value="1"/>
</dbReference>
<dbReference type="AlphaFoldDB" id="A5N3A9"/>
<feature type="transmembrane region" description="Helical" evidence="5">
    <location>
        <begin position="7"/>
        <end position="29"/>
    </location>
</feature>
<evidence type="ECO:0000313" key="10">
    <source>
        <dbReference type="Proteomes" id="UP000002411"/>
    </source>
</evidence>
<evidence type="ECO:0000259" key="8">
    <source>
        <dbReference type="Pfam" id="PF25990"/>
    </source>
</evidence>
<dbReference type="Pfam" id="PF25989">
    <property type="entry name" value="YknX_C"/>
    <property type="match status" value="1"/>
</dbReference>
<dbReference type="EMBL" id="CP000673">
    <property type="protein sequence ID" value="EDK35605.1"/>
    <property type="molecule type" value="Genomic_DNA"/>
</dbReference>
<evidence type="ECO:0000313" key="9">
    <source>
        <dbReference type="EMBL" id="EDK35605.1"/>
    </source>
</evidence>
<name>A5N3A9_CLOK5</name>
<gene>
    <name evidence="9" type="ordered locus">CKL_3615</name>
</gene>
<dbReference type="KEGG" id="ckl:CKL_3615"/>
<feature type="coiled-coil region" evidence="3">
    <location>
        <begin position="97"/>
        <end position="150"/>
    </location>
</feature>
<proteinExistence type="predicted"/>
<dbReference type="Gene3D" id="2.40.50.100">
    <property type="match status" value="1"/>
</dbReference>
<feature type="domain" description="YknX-like C-terminal permuted SH3-like" evidence="7">
    <location>
        <begin position="282"/>
        <end position="346"/>
    </location>
</feature>
<dbReference type="SUPFAM" id="SSF111369">
    <property type="entry name" value="HlyD-like secretion proteins"/>
    <property type="match status" value="1"/>
</dbReference>
<feature type="domain" description="YknX-like barrel-sandwich hybrid" evidence="6">
    <location>
        <begin position="69"/>
        <end position="174"/>
    </location>
</feature>
<dbReference type="STRING" id="431943.CKL_3615"/>
<dbReference type="InterPro" id="IPR058639">
    <property type="entry name" value="BSH_YknX-like"/>
</dbReference>
<keyword evidence="5" id="KW-0472">Membrane</keyword>
<dbReference type="PANTHER" id="PTHR32347">
    <property type="entry name" value="EFFLUX SYSTEM COMPONENT YKNX-RELATED"/>
    <property type="match status" value="1"/>
</dbReference>
<feature type="region of interest" description="Disordered" evidence="4">
    <location>
        <begin position="333"/>
        <end position="353"/>
    </location>
</feature>
<protein>
    <submittedName>
        <fullName evidence="9">Uncharacterized protein</fullName>
    </submittedName>
</protein>
<evidence type="ECO:0000256" key="2">
    <source>
        <dbReference type="ARBA" id="ARBA00023054"/>
    </source>
</evidence>
<dbReference type="Pfam" id="PF25990">
    <property type="entry name" value="Beta-barrel_YknX"/>
    <property type="match status" value="1"/>
</dbReference>
<dbReference type="GO" id="GO:0030313">
    <property type="term" value="C:cell envelope"/>
    <property type="evidence" value="ECO:0007669"/>
    <property type="project" value="UniProtKB-SubCell"/>
</dbReference>
<dbReference type="HOGENOM" id="CLU_018816_19_2_9"/>
<evidence type="ECO:0000256" key="3">
    <source>
        <dbReference type="SAM" id="Coils"/>
    </source>
</evidence>
<feature type="compositionally biased region" description="Basic and acidic residues" evidence="4">
    <location>
        <begin position="333"/>
        <end position="347"/>
    </location>
</feature>
<keyword evidence="2 3" id="KW-0175">Coiled coil</keyword>
<evidence type="ECO:0000256" key="5">
    <source>
        <dbReference type="SAM" id="Phobius"/>
    </source>
</evidence>
<dbReference type="InterPro" id="IPR050465">
    <property type="entry name" value="UPF0194_transport"/>
</dbReference>
<dbReference type="eggNOG" id="COG0845">
    <property type="taxonomic scope" value="Bacteria"/>
</dbReference>
<dbReference type="Gene3D" id="2.40.420.20">
    <property type="match status" value="1"/>
</dbReference>
<dbReference type="Proteomes" id="UP000002411">
    <property type="component" value="Chromosome"/>
</dbReference>
<evidence type="ECO:0000256" key="4">
    <source>
        <dbReference type="SAM" id="MobiDB-lite"/>
    </source>
</evidence>
<dbReference type="InterPro" id="IPR058636">
    <property type="entry name" value="Beta-barrel_YknX"/>
</dbReference>
<feature type="domain" description="YknX-like beta-barrel" evidence="8">
    <location>
        <begin position="185"/>
        <end position="270"/>
    </location>
</feature>
<dbReference type="InterPro" id="IPR058637">
    <property type="entry name" value="YknX-like_C"/>
</dbReference>
<keyword evidence="10" id="KW-1185">Reference proteome</keyword>
<evidence type="ECO:0000256" key="1">
    <source>
        <dbReference type="ARBA" id="ARBA00004196"/>
    </source>
</evidence>
<dbReference type="Pfam" id="PF25984">
    <property type="entry name" value="BSH_YknX"/>
    <property type="match status" value="1"/>
</dbReference>
<reference evidence="9 10" key="1">
    <citation type="journal article" date="2008" name="Proc. Natl. Acad. Sci. U.S.A.">
        <title>The genome of Clostridium kluyveri, a strict anaerobe with unique metabolic features.</title>
        <authorList>
            <person name="Seedorf H."/>
            <person name="Fricke W.F."/>
            <person name="Veith B."/>
            <person name="Brueggemann H."/>
            <person name="Liesegang H."/>
            <person name="Strittmatter A."/>
            <person name="Miethke M."/>
            <person name="Buckel W."/>
            <person name="Hinderberger J."/>
            <person name="Li F."/>
            <person name="Hagemeier C."/>
            <person name="Thauer R.K."/>
            <person name="Gottschalk G."/>
        </authorList>
    </citation>
    <scope>NUCLEOTIDE SEQUENCE [LARGE SCALE GENOMIC DNA]</scope>
    <source>
        <strain evidence="10">ATCC 8527 / DSM 555 / NCIMB 10680</strain>
    </source>
</reference>
<evidence type="ECO:0000259" key="6">
    <source>
        <dbReference type="Pfam" id="PF25984"/>
    </source>
</evidence>
<evidence type="ECO:0000259" key="7">
    <source>
        <dbReference type="Pfam" id="PF25989"/>
    </source>
</evidence>
<comment type="subcellular location">
    <subcellularLocation>
        <location evidence="1">Cell envelope</location>
    </subcellularLocation>
</comment>
<accession>A5N3A9</accession>
<sequence length="353" mass="39468">MKDRKKILIIGSAVGVIIILFVVTLFLNYNKRNAHKSDSLFDIYTIPAQQNIFLDGEVQYSRKLNFTEDTTKGTVDKISVEDKEQVEKGQTLFTYKNDQMIEQYDTLTQQLNSIETQAKSMANVQNSAQISEINSQKTSLKQQLNNIKDKRYTTISAPFDGIVSITSDNEESTNKIILTLIDPKMQVVASVSEKDVLKLKENQKIKITVYGTSEEFKGTISSISTEPSQAQAIQGASASNLTQTTGSSVSYYPVYIDINNQQGIYAGFHIQGTAVDESELPKIPVSSVFNDNGHKSVWLIKNKKLRRVRVRVEKYNNTYVKVKSGLDFNDKIIKNPSSEMKEGDSIDKASSGS</sequence>